<name>A0A1G9IEI4_9BACT</name>
<dbReference type="AlphaFoldDB" id="A0A1G9IEI4"/>
<dbReference type="Gene3D" id="3.40.50.880">
    <property type="match status" value="1"/>
</dbReference>
<dbReference type="PANTHER" id="PTHR40469">
    <property type="entry name" value="SECRETED GLYCOSYL HYDROLASE"/>
    <property type="match status" value="1"/>
</dbReference>
<reference evidence="2 3" key="1">
    <citation type="submission" date="2016-10" db="EMBL/GenBank/DDBJ databases">
        <authorList>
            <person name="de Groot N.N."/>
        </authorList>
    </citation>
    <scope>NUCLEOTIDE SEQUENCE [LARGE SCALE GENOMIC DNA]</scope>
    <source>
        <strain evidence="2 3">DSM 21668</strain>
    </source>
</reference>
<evidence type="ECO:0000313" key="2">
    <source>
        <dbReference type="EMBL" id="SDL23532.1"/>
    </source>
</evidence>
<evidence type="ECO:0000259" key="1">
    <source>
        <dbReference type="Pfam" id="PF06283"/>
    </source>
</evidence>
<dbReference type="Proteomes" id="UP000198901">
    <property type="component" value="Unassembled WGS sequence"/>
</dbReference>
<evidence type="ECO:0000313" key="3">
    <source>
        <dbReference type="Proteomes" id="UP000198901"/>
    </source>
</evidence>
<dbReference type="PANTHER" id="PTHR40469:SF2">
    <property type="entry name" value="GALACTOSE-BINDING DOMAIN-LIKE SUPERFAMILY PROTEIN"/>
    <property type="match status" value="1"/>
</dbReference>
<sequence>MKHLLWICLLAIGLPAFAQYPRILVLAERGEQHQPYVDTARIWLDRLAATEHFSIDYVENTASFTQESLAKYALVFQLNYPPYGWPETAKQAFKDYMESGRGGWIGVHHATLLGDFNGHTVWPWFQEFMGGIRFTSYIPTFVAAEVVVEDATHPVMKGVPARFSVVKEEWYTYDRSPRPNVRVLAAVDESTYQPASDRKMGDHPVVWTNEQIKGKNLYIFMGHDPNLFENASYKVLLTNALRWILRP</sequence>
<gene>
    <name evidence="2" type="ORF">SAMN04488090_0446</name>
</gene>
<dbReference type="InterPro" id="IPR029062">
    <property type="entry name" value="Class_I_gatase-like"/>
</dbReference>
<dbReference type="RefSeq" id="WP_093197143.1">
    <property type="nucleotide sequence ID" value="NZ_FNGS01000001.1"/>
</dbReference>
<organism evidence="2 3">
    <name type="scientific">Siphonobacter aquaeclarae</name>
    <dbReference type="NCBI Taxonomy" id="563176"/>
    <lineage>
        <taxon>Bacteria</taxon>
        <taxon>Pseudomonadati</taxon>
        <taxon>Bacteroidota</taxon>
        <taxon>Cytophagia</taxon>
        <taxon>Cytophagales</taxon>
        <taxon>Cytophagaceae</taxon>
        <taxon>Siphonobacter</taxon>
    </lineage>
</organism>
<dbReference type="EMBL" id="FNGS01000001">
    <property type="protein sequence ID" value="SDL23532.1"/>
    <property type="molecule type" value="Genomic_DNA"/>
</dbReference>
<dbReference type="InterPro" id="IPR029010">
    <property type="entry name" value="ThuA-like"/>
</dbReference>
<feature type="domain" description="ThuA-like" evidence="1">
    <location>
        <begin position="22"/>
        <end position="243"/>
    </location>
</feature>
<protein>
    <recommendedName>
        <fullName evidence="1">ThuA-like domain-containing protein</fullName>
    </recommendedName>
</protein>
<dbReference type="OrthoDB" id="1117240at2"/>
<keyword evidence="3" id="KW-1185">Reference proteome</keyword>
<accession>A0A1G9IEI4</accession>
<dbReference type="SUPFAM" id="SSF52317">
    <property type="entry name" value="Class I glutamine amidotransferase-like"/>
    <property type="match status" value="1"/>
</dbReference>
<dbReference type="STRING" id="563176.SAMN04488090_0446"/>
<proteinExistence type="predicted"/>
<dbReference type="Pfam" id="PF06283">
    <property type="entry name" value="ThuA"/>
    <property type="match status" value="1"/>
</dbReference>